<sequence length="59" mass="7015">MEKLKKFLKLQCTPTRANSCDTVSQKWQNNLNLKITTETTFFMYCPKDHNDLELYIKTV</sequence>
<reference evidence="3 4" key="1">
    <citation type="submission" date="2015-01" db="EMBL/GenBank/DDBJ databases">
        <title>Evolution of Trichinella species and genotypes.</title>
        <authorList>
            <person name="Korhonen P.K."/>
            <person name="Edoardo P."/>
            <person name="Giuseppe L.R."/>
            <person name="Gasser R.B."/>
        </authorList>
    </citation>
    <scope>NUCLEOTIDE SEQUENCE [LARGE SCALE GENOMIC DNA]</scope>
    <source>
        <strain evidence="2">ISS176</strain>
        <strain evidence="1">ISS588</strain>
    </source>
</reference>
<dbReference type="EMBL" id="JYDV01000076">
    <property type="protein sequence ID" value="KRZ36283.1"/>
    <property type="molecule type" value="Genomic_DNA"/>
</dbReference>
<evidence type="ECO:0000313" key="4">
    <source>
        <dbReference type="Proteomes" id="UP000054826"/>
    </source>
</evidence>
<accession>A0A0V1JMW8</accession>
<gene>
    <name evidence="1" type="ORF">T4B_7664</name>
    <name evidence="2" type="ORF">T4C_5180</name>
</gene>
<name>A0A0V1JMW8_TRIPS</name>
<dbReference type="Proteomes" id="UP000054826">
    <property type="component" value="Unassembled WGS sequence"/>
</dbReference>
<dbReference type="Proteomes" id="UP000054805">
    <property type="component" value="Unassembled WGS sequence"/>
</dbReference>
<dbReference type="AlphaFoldDB" id="A0A0V1JMW8"/>
<evidence type="ECO:0000313" key="1">
    <source>
        <dbReference type="EMBL" id="KRZ21152.1"/>
    </source>
</evidence>
<evidence type="ECO:0000313" key="2">
    <source>
        <dbReference type="EMBL" id="KRZ36283.1"/>
    </source>
</evidence>
<comment type="caution">
    <text evidence="2">The sequence shown here is derived from an EMBL/GenBank/DDBJ whole genome shotgun (WGS) entry which is preliminary data.</text>
</comment>
<keyword evidence="3" id="KW-1185">Reference proteome</keyword>
<dbReference type="EMBL" id="JYDS01000216">
    <property type="protein sequence ID" value="KRZ21152.1"/>
    <property type="molecule type" value="Genomic_DNA"/>
</dbReference>
<protein>
    <submittedName>
        <fullName evidence="2">Uncharacterized protein</fullName>
    </submittedName>
</protein>
<proteinExistence type="predicted"/>
<evidence type="ECO:0000313" key="3">
    <source>
        <dbReference type="Proteomes" id="UP000054805"/>
    </source>
</evidence>
<organism evidence="2 4">
    <name type="scientific">Trichinella pseudospiralis</name>
    <name type="common">Parasitic roundworm</name>
    <dbReference type="NCBI Taxonomy" id="6337"/>
    <lineage>
        <taxon>Eukaryota</taxon>
        <taxon>Metazoa</taxon>
        <taxon>Ecdysozoa</taxon>
        <taxon>Nematoda</taxon>
        <taxon>Enoplea</taxon>
        <taxon>Dorylaimia</taxon>
        <taxon>Trichinellida</taxon>
        <taxon>Trichinellidae</taxon>
        <taxon>Trichinella</taxon>
    </lineage>
</organism>